<evidence type="ECO:0000313" key="2">
    <source>
        <dbReference type="EMBL" id="PNI98656.1"/>
    </source>
</evidence>
<dbReference type="AlphaFoldDB" id="A0A2J8QQV8"/>
<name>A0A2J8QQV8_PANTR</name>
<protein>
    <submittedName>
        <fullName evidence="2">CLEC2D isoform 14</fullName>
    </submittedName>
</protein>
<dbReference type="Proteomes" id="UP000236370">
    <property type="component" value="Unassembled WGS sequence"/>
</dbReference>
<feature type="compositionally biased region" description="Basic and acidic residues" evidence="1">
    <location>
        <begin position="1"/>
        <end position="12"/>
    </location>
</feature>
<evidence type="ECO:0000256" key="1">
    <source>
        <dbReference type="SAM" id="MobiDB-lite"/>
    </source>
</evidence>
<gene>
    <name evidence="2" type="ORF">CK820_G0019332</name>
</gene>
<feature type="region of interest" description="Disordered" evidence="1">
    <location>
        <begin position="1"/>
        <end position="22"/>
    </location>
</feature>
<comment type="caution">
    <text evidence="2">The sequence shown here is derived from an EMBL/GenBank/DDBJ whole genome shotgun (WGS) entry which is preliminary data.</text>
</comment>
<organism evidence="2 3">
    <name type="scientific">Pan troglodytes</name>
    <name type="common">Chimpanzee</name>
    <dbReference type="NCBI Taxonomy" id="9598"/>
    <lineage>
        <taxon>Eukaryota</taxon>
        <taxon>Metazoa</taxon>
        <taxon>Chordata</taxon>
        <taxon>Craniata</taxon>
        <taxon>Vertebrata</taxon>
        <taxon>Euteleostomi</taxon>
        <taxon>Mammalia</taxon>
        <taxon>Eutheria</taxon>
        <taxon>Euarchontoglires</taxon>
        <taxon>Primates</taxon>
        <taxon>Haplorrhini</taxon>
        <taxon>Catarrhini</taxon>
        <taxon>Hominidae</taxon>
        <taxon>Pan</taxon>
    </lineage>
</organism>
<evidence type="ECO:0000313" key="3">
    <source>
        <dbReference type="Proteomes" id="UP000236370"/>
    </source>
</evidence>
<accession>A0A2J8QQV8</accession>
<sequence>MHDSNNVEKDITPSELPANPGTSVSCCHVKKNTFASSSTIIVVCIQKSILLKLP</sequence>
<reference evidence="2 3" key="1">
    <citation type="submission" date="2017-12" db="EMBL/GenBank/DDBJ databases">
        <title>High-resolution comparative analysis of great ape genomes.</title>
        <authorList>
            <person name="Pollen A."/>
            <person name="Hastie A."/>
            <person name="Hormozdiari F."/>
            <person name="Dougherty M."/>
            <person name="Liu R."/>
            <person name="Chaisson M."/>
            <person name="Hoppe E."/>
            <person name="Hill C."/>
            <person name="Pang A."/>
            <person name="Hillier L."/>
            <person name="Baker C."/>
            <person name="Armstrong J."/>
            <person name="Shendure J."/>
            <person name="Paten B."/>
            <person name="Wilson R."/>
            <person name="Chao H."/>
            <person name="Schneider V."/>
            <person name="Ventura M."/>
            <person name="Kronenberg Z."/>
            <person name="Murali S."/>
            <person name="Gordon D."/>
            <person name="Cantsilieris S."/>
            <person name="Munson K."/>
            <person name="Nelson B."/>
            <person name="Raja A."/>
            <person name="Underwood J."/>
            <person name="Diekhans M."/>
            <person name="Fiddes I."/>
            <person name="Haussler D."/>
            <person name="Eichler E."/>
        </authorList>
    </citation>
    <scope>NUCLEOTIDE SEQUENCE [LARGE SCALE GENOMIC DNA]</scope>
    <source>
        <strain evidence="2">Yerkes chimp pedigree #C0471</strain>
    </source>
</reference>
<proteinExistence type="predicted"/>
<dbReference type="EMBL" id="NBAG03000025">
    <property type="protein sequence ID" value="PNI98656.1"/>
    <property type="molecule type" value="Genomic_DNA"/>
</dbReference>